<evidence type="ECO:0000313" key="2">
    <source>
        <dbReference type="Proteomes" id="UP000663419"/>
    </source>
</evidence>
<accession>A0A8A1LTF7</accession>
<evidence type="ECO:0000313" key="1">
    <source>
        <dbReference type="EMBL" id="QSS55257.1"/>
    </source>
</evidence>
<dbReference type="EMBL" id="CP069105">
    <property type="protein sequence ID" value="QSS55257.1"/>
    <property type="molecule type" value="Genomic_DNA"/>
</dbReference>
<name>A0A8A1LTF7_AJEC8</name>
<dbReference type="AlphaFoldDB" id="A0A8A1LTF7"/>
<proteinExistence type="predicted"/>
<sequence>MDENMTKKSNSIPAAMVALWRFHVPSTLGFTAVTHSSMLMREKFSSRKTIEHWKIPLRFSDSDTTRSTSSLLATLPLTSTTLQPMLSISLM</sequence>
<organism evidence="1 2">
    <name type="scientific">Ajellomyces capsulatus (strain H88)</name>
    <name type="common">Darling's disease fungus</name>
    <name type="synonym">Histoplasma capsulatum</name>
    <dbReference type="NCBI Taxonomy" id="544711"/>
    <lineage>
        <taxon>Eukaryota</taxon>
        <taxon>Fungi</taxon>
        <taxon>Dikarya</taxon>
        <taxon>Ascomycota</taxon>
        <taxon>Pezizomycotina</taxon>
        <taxon>Eurotiomycetes</taxon>
        <taxon>Eurotiomycetidae</taxon>
        <taxon>Onygenales</taxon>
        <taxon>Ajellomycetaceae</taxon>
        <taxon>Histoplasma</taxon>
    </lineage>
</organism>
<dbReference type="VEuPathDB" id="FungiDB:I7I53_03088"/>
<dbReference type="Proteomes" id="UP000663419">
    <property type="component" value="Chromosome 4"/>
</dbReference>
<protein>
    <submittedName>
        <fullName evidence="1">Uncharacterized protein</fullName>
    </submittedName>
</protein>
<reference evidence="1" key="1">
    <citation type="submission" date="2021-01" db="EMBL/GenBank/DDBJ databases">
        <title>Chromosome-level genome assembly of a human fungal pathogen reveals clustering of transcriptionally co-regulated genes.</title>
        <authorList>
            <person name="Voorhies M."/>
            <person name="Cohen S."/>
            <person name="Shea T.P."/>
            <person name="Petrus S."/>
            <person name="Munoz J.F."/>
            <person name="Poplawski S."/>
            <person name="Goldman W.E."/>
            <person name="Michael T."/>
            <person name="Cuomo C.A."/>
            <person name="Sil A."/>
            <person name="Beyhan S."/>
        </authorList>
    </citation>
    <scope>NUCLEOTIDE SEQUENCE</scope>
    <source>
        <strain evidence="1">H88</strain>
    </source>
</reference>
<gene>
    <name evidence="1" type="ORF">I7I53_03088</name>
</gene>